<sequence length="700" mass="76874">MRPQKITLSLFLMGLLLSAVVAFSAVMCLNDAFSLGADVRVLLLSAVLCAILSTALMLPKGLWPSLAAAVVAAAAVFWLREPFLKSLSGVVYVLSEQFSRCYEGLRVVGEAGGDPVWVLALLTLPLAWVTAWVVCREGSVAAVFLACAPILLVCLVIVDLAPVFYLVLLTGALLLLLMTHSVRADSSQEAGRLSWWLLLPTVILVAAITVLWPPADYVRADWSDALQTLAEAKVSLQRLGTTILYRGPAWNSSLKTVDLSMVGPRANTGRAVLTYEASTEVDYLRGVSLGIYENNTWSAIPQSEYTAQTFDLQPQLALGRGGGAAQTLHVTTYASHPVLYTAYGLNTLPDFASAVDDAYLSNPDRLTDYQLRYTTDYAAIGDDLAAYDRYVYDHYLQIPEALQEPLREIIDNAGLSAVSAREAAAIWVRELGTYDLDTPAVPAGEDFVLYFLTQSQRGYCVHFASATVLLMRALGIPARYVTGYAVSGAAGETQLVTEDNAHAWVEYYVSGKGWLPVDPTPPDALSHEEETVTEPEPEEPDEPDVPDTPAPETPDTPDTPEEPETPDTPSVPTQEGTSGEAASKPVDLRWLWILTLPGAVGLVWLRRVLALRGRLERCRKGHPNRRALTLWRWLRHLSKADGIPLDEDLLALAEKARFSQHTITDEELQVLEDARDRRIAALRSQPMKKRLWQRYGQVLY</sequence>
<dbReference type="InterPro" id="IPR038765">
    <property type="entry name" value="Papain-like_cys_pep_sf"/>
</dbReference>
<feature type="transmembrane region" description="Helical" evidence="2">
    <location>
        <begin position="194"/>
        <end position="212"/>
    </location>
</feature>
<feature type="transmembrane region" description="Helical" evidence="2">
    <location>
        <begin position="164"/>
        <end position="182"/>
    </location>
</feature>
<comment type="caution">
    <text evidence="4">The sequence shown here is derived from an EMBL/GenBank/DDBJ whole genome shotgun (WGS) entry which is preliminary data.</text>
</comment>
<reference evidence="4" key="1">
    <citation type="submission" date="2020-10" db="EMBL/GenBank/DDBJ databases">
        <authorList>
            <person name="Gilroy R."/>
        </authorList>
    </citation>
    <scope>NUCLEOTIDE SEQUENCE</scope>
    <source>
        <strain evidence="4">ChiHjej9B8-7071</strain>
    </source>
</reference>
<dbReference type="InterPro" id="IPR002931">
    <property type="entry name" value="Transglutaminase-like"/>
</dbReference>
<keyword evidence="2" id="KW-0812">Transmembrane</keyword>
<gene>
    <name evidence="4" type="ORF">IAA70_04005</name>
</gene>
<evidence type="ECO:0000313" key="5">
    <source>
        <dbReference type="Proteomes" id="UP000824258"/>
    </source>
</evidence>
<feature type="transmembrane region" description="Helical" evidence="2">
    <location>
        <begin position="62"/>
        <end position="79"/>
    </location>
</feature>
<name>A0A9D1D6W1_9FIRM</name>
<keyword evidence="2" id="KW-1133">Transmembrane helix</keyword>
<dbReference type="EMBL" id="DVGD01000119">
    <property type="protein sequence ID" value="HIR09550.1"/>
    <property type="molecule type" value="Genomic_DNA"/>
</dbReference>
<dbReference type="InterPro" id="IPR052901">
    <property type="entry name" value="Bact_TGase-like"/>
</dbReference>
<dbReference type="SMART" id="SM00460">
    <property type="entry name" value="TGc"/>
    <property type="match status" value="1"/>
</dbReference>
<feature type="domain" description="Transglutaminase-like" evidence="3">
    <location>
        <begin position="452"/>
        <end position="521"/>
    </location>
</feature>
<organism evidence="4 5">
    <name type="scientific">Candidatus Avoscillospira stercoripullorum</name>
    <dbReference type="NCBI Taxonomy" id="2840709"/>
    <lineage>
        <taxon>Bacteria</taxon>
        <taxon>Bacillati</taxon>
        <taxon>Bacillota</taxon>
        <taxon>Clostridia</taxon>
        <taxon>Eubacteriales</taxon>
        <taxon>Oscillospiraceae</taxon>
        <taxon>Oscillospiraceae incertae sedis</taxon>
        <taxon>Candidatus Avoscillospira</taxon>
    </lineage>
</organism>
<feature type="transmembrane region" description="Helical" evidence="2">
    <location>
        <begin position="140"/>
        <end position="158"/>
    </location>
</feature>
<protein>
    <recommendedName>
        <fullName evidence="3">Transglutaminase-like domain-containing protein</fullName>
    </recommendedName>
</protein>
<feature type="compositionally biased region" description="Acidic residues" evidence="1">
    <location>
        <begin position="531"/>
        <end position="545"/>
    </location>
</feature>
<evidence type="ECO:0000313" key="4">
    <source>
        <dbReference type="EMBL" id="HIR09550.1"/>
    </source>
</evidence>
<dbReference type="SUPFAM" id="SSF54001">
    <property type="entry name" value="Cysteine proteinases"/>
    <property type="match status" value="1"/>
</dbReference>
<dbReference type="Proteomes" id="UP000824258">
    <property type="component" value="Unassembled WGS sequence"/>
</dbReference>
<dbReference type="PANTHER" id="PTHR42736:SF1">
    <property type="entry name" value="PROTEIN-GLUTAMINE GAMMA-GLUTAMYLTRANSFERASE"/>
    <property type="match status" value="1"/>
</dbReference>
<accession>A0A9D1D6W1</accession>
<feature type="transmembrane region" description="Helical" evidence="2">
    <location>
        <begin position="116"/>
        <end position="135"/>
    </location>
</feature>
<dbReference type="Gene3D" id="3.10.620.30">
    <property type="match status" value="1"/>
</dbReference>
<proteinExistence type="predicted"/>
<keyword evidence="2" id="KW-0472">Membrane</keyword>
<evidence type="ECO:0000259" key="3">
    <source>
        <dbReference type="SMART" id="SM00460"/>
    </source>
</evidence>
<dbReference type="PANTHER" id="PTHR42736">
    <property type="entry name" value="PROTEIN-GLUTAMINE GAMMA-GLUTAMYLTRANSFERASE"/>
    <property type="match status" value="1"/>
</dbReference>
<dbReference type="Pfam" id="PF01841">
    <property type="entry name" value="Transglut_core"/>
    <property type="match status" value="1"/>
</dbReference>
<dbReference type="AlphaFoldDB" id="A0A9D1D6W1"/>
<reference evidence="4" key="2">
    <citation type="journal article" date="2021" name="PeerJ">
        <title>Extensive microbial diversity within the chicken gut microbiome revealed by metagenomics and culture.</title>
        <authorList>
            <person name="Gilroy R."/>
            <person name="Ravi A."/>
            <person name="Getino M."/>
            <person name="Pursley I."/>
            <person name="Horton D.L."/>
            <person name="Alikhan N.F."/>
            <person name="Baker D."/>
            <person name="Gharbi K."/>
            <person name="Hall N."/>
            <person name="Watson M."/>
            <person name="Adriaenssens E.M."/>
            <person name="Foster-Nyarko E."/>
            <person name="Jarju S."/>
            <person name="Secka A."/>
            <person name="Antonio M."/>
            <person name="Oren A."/>
            <person name="Chaudhuri R.R."/>
            <person name="La Ragione R."/>
            <person name="Hildebrand F."/>
            <person name="Pallen M.J."/>
        </authorList>
    </citation>
    <scope>NUCLEOTIDE SEQUENCE</scope>
    <source>
        <strain evidence="4">ChiHjej9B8-7071</strain>
    </source>
</reference>
<feature type="region of interest" description="Disordered" evidence="1">
    <location>
        <begin position="518"/>
        <end position="582"/>
    </location>
</feature>
<evidence type="ECO:0000256" key="1">
    <source>
        <dbReference type="SAM" id="MobiDB-lite"/>
    </source>
</evidence>
<evidence type="ECO:0000256" key="2">
    <source>
        <dbReference type="SAM" id="Phobius"/>
    </source>
</evidence>
<feature type="transmembrane region" description="Helical" evidence="2">
    <location>
        <begin position="32"/>
        <end position="55"/>
    </location>
</feature>